<name>A0ABW2V6Z0_9BACL</name>
<evidence type="ECO:0000313" key="1">
    <source>
        <dbReference type="EMBL" id="MFC7750654.1"/>
    </source>
</evidence>
<dbReference type="RefSeq" id="WP_138788694.1">
    <property type="nucleotide sequence ID" value="NZ_JBHTGQ010000026.1"/>
</dbReference>
<evidence type="ECO:0000313" key="2">
    <source>
        <dbReference type="Proteomes" id="UP001596528"/>
    </source>
</evidence>
<reference evidence="2" key="1">
    <citation type="journal article" date="2019" name="Int. J. Syst. Evol. Microbiol.">
        <title>The Global Catalogue of Microorganisms (GCM) 10K type strain sequencing project: providing services to taxonomists for standard genome sequencing and annotation.</title>
        <authorList>
            <consortium name="The Broad Institute Genomics Platform"/>
            <consortium name="The Broad Institute Genome Sequencing Center for Infectious Disease"/>
            <person name="Wu L."/>
            <person name="Ma J."/>
        </authorList>
    </citation>
    <scope>NUCLEOTIDE SEQUENCE [LARGE SCALE GENOMIC DNA]</scope>
    <source>
        <strain evidence="2">JCM 18657</strain>
    </source>
</reference>
<proteinExistence type="predicted"/>
<sequence length="67" mass="7278">MTLSLDVPGPLPFESVLIHYTASVPADQGAPNYSERHFVLETGENPTIVEWLRMLRQAAGTPGSLQA</sequence>
<comment type="caution">
    <text evidence="1">The sequence shown here is derived from an EMBL/GenBank/DDBJ whole genome shotgun (WGS) entry which is preliminary data.</text>
</comment>
<dbReference type="EMBL" id="JBHTGQ010000026">
    <property type="protein sequence ID" value="MFC7750654.1"/>
    <property type="molecule type" value="Genomic_DNA"/>
</dbReference>
<gene>
    <name evidence="1" type="ORF">ACFQWB_12060</name>
</gene>
<accession>A0ABW2V6Z0</accession>
<protein>
    <recommendedName>
        <fullName evidence="3">N-acetylmuramoyl-L-alanine amidase</fullName>
    </recommendedName>
</protein>
<organism evidence="1 2">
    <name type="scientific">Paenibacillus thermoaerophilus</name>
    <dbReference type="NCBI Taxonomy" id="1215385"/>
    <lineage>
        <taxon>Bacteria</taxon>
        <taxon>Bacillati</taxon>
        <taxon>Bacillota</taxon>
        <taxon>Bacilli</taxon>
        <taxon>Bacillales</taxon>
        <taxon>Paenibacillaceae</taxon>
        <taxon>Paenibacillus</taxon>
    </lineage>
</organism>
<dbReference type="Proteomes" id="UP001596528">
    <property type="component" value="Unassembled WGS sequence"/>
</dbReference>
<keyword evidence="2" id="KW-1185">Reference proteome</keyword>
<evidence type="ECO:0008006" key="3">
    <source>
        <dbReference type="Google" id="ProtNLM"/>
    </source>
</evidence>